<dbReference type="Proteomes" id="UP001145114">
    <property type="component" value="Unassembled WGS sequence"/>
</dbReference>
<evidence type="ECO:0000313" key="1">
    <source>
        <dbReference type="EMBL" id="KAJ1672292.1"/>
    </source>
</evidence>
<sequence length="104" mass="11678">MAASRTGIIVGRNAGHATTALDTYKAKGDYRKAKGPRPQKKFVKSIVREVVGFAPYERRVMELLKNSKDKRARKLAKKRLGTLKRAKSKVDELTTVIAESRRAH</sequence>
<keyword evidence="1" id="KW-0689">Ribosomal protein</keyword>
<comment type="caution">
    <text evidence="1">The sequence shown here is derived from an EMBL/GenBank/DDBJ whole genome shotgun (WGS) entry which is preliminary data.</text>
</comment>
<keyword evidence="1" id="KW-0687">Ribonucleoprotein</keyword>
<accession>A0ACC1HAR1</accession>
<proteinExistence type="predicted"/>
<keyword evidence="2" id="KW-1185">Reference proteome</keyword>
<evidence type="ECO:0000313" key="2">
    <source>
        <dbReference type="Proteomes" id="UP001145114"/>
    </source>
</evidence>
<gene>
    <name evidence="1" type="primary">rpl36</name>
    <name evidence="1" type="ORF">EV182_007232</name>
</gene>
<protein>
    <submittedName>
        <fullName evidence="1">Ribosomal protein L36</fullName>
    </submittedName>
</protein>
<dbReference type="EMBL" id="JAMZIH010008417">
    <property type="protein sequence ID" value="KAJ1672292.1"/>
    <property type="molecule type" value="Genomic_DNA"/>
</dbReference>
<reference evidence="1" key="1">
    <citation type="submission" date="2022-06" db="EMBL/GenBank/DDBJ databases">
        <title>Phylogenomic reconstructions and comparative analyses of Kickxellomycotina fungi.</title>
        <authorList>
            <person name="Reynolds N.K."/>
            <person name="Stajich J.E."/>
            <person name="Barry K."/>
            <person name="Grigoriev I.V."/>
            <person name="Crous P."/>
            <person name="Smith M.E."/>
        </authorList>
    </citation>
    <scope>NUCLEOTIDE SEQUENCE</scope>
    <source>
        <strain evidence="1">RSA 2271</strain>
    </source>
</reference>
<organism evidence="1 2">
    <name type="scientific">Spiromyces aspiralis</name>
    <dbReference type="NCBI Taxonomy" id="68401"/>
    <lineage>
        <taxon>Eukaryota</taxon>
        <taxon>Fungi</taxon>
        <taxon>Fungi incertae sedis</taxon>
        <taxon>Zoopagomycota</taxon>
        <taxon>Kickxellomycotina</taxon>
        <taxon>Kickxellomycetes</taxon>
        <taxon>Kickxellales</taxon>
        <taxon>Kickxellaceae</taxon>
        <taxon>Spiromyces</taxon>
    </lineage>
</organism>
<name>A0ACC1HAR1_9FUNG</name>